<keyword evidence="3" id="KW-0560">Oxidoreductase</keyword>
<dbReference type="InterPro" id="IPR020904">
    <property type="entry name" value="Sc_DH/Rdtase_CS"/>
</dbReference>
<protein>
    <recommendedName>
        <fullName evidence="7">NAD(P)-binding protein</fullName>
    </recommendedName>
</protein>
<dbReference type="EMBL" id="JASNQZ010000002">
    <property type="protein sequence ID" value="KAL0960107.1"/>
    <property type="molecule type" value="Genomic_DNA"/>
</dbReference>
<evidence type="ECO:0000256" key="4">
    <source>
        <dbReference type="SAM" id="MobiDB-lite"/>
    </source>
</evidence>
<evidence type="ECO:0000313" key="5">
    <source>
        <dbReference type="EMBL" id="KAL0960107.1"/>
    </source>
</evidence>
<gene>
    <name evidence="5" type="ORF">HGRIS_011749</name>
</gene>
<dbReference type="SUPFAM" id="SSF51735">
    <property type="entry name" value="NAD(P)-binding Rossmann-fold domains"/>
    <property type="match status" value="1"/>
</dbReference>
<dbReference type="PRINTS" id="PR00080">
    <property type="entry name" value="SDRFAMILY"/>
</dbReference>
<dbReference type="InterPro" id="IPR002347">
    <property type="entry name" value="SDR_fam"/>
</dbReference>
<sequence length="315" mass="33159">MSSPGPQDSIEISTDLRDALRSRLLPEMTLSDASNPLTAPLPPALGSGKRLSPADRAVRRFTVFGNAIVTGGAGTLGLEAARALLEHGCPGVCLMDLQASMDGAGNTIEDLRSEFPARHVVLMVVDVTDSNAVADAVRRAVEEMKTIEVLLCFAGVVGCTHALEMDPANWQHTLDVNLSGSWFTAQAVAKAMIKQNTGGSITFIASISGHRVNFPQPQVAYNASKAALLQLKSSLAAEWARFGIRVNSISPGYMDTILNEGPGLADAREIWTSRNPMGRMGAPAELVGAVVLLSSPAGRYINGADIIVDGGGHVF</sequence>
<evidence type="ECO:0000256" key="3">
    <source>
        <dbReference type="ARBA" id="ARBA00023002"/>
    </source>
</evidence>
<evidence type="ECO:0000313" key="6">
    <source>
        <dbReference type="Proteomes" id="UP001556367"/>
    </source>
</evidence>
<name>A0ABR3JY97_9AGAR</name>
<comment type="similarity">
    <text evidence="1">Belongs to the short-chain dehydrogenases/reductases (SDR) family.</text>
</comment>
<proteinExistence type="inferred from homology"/>
<dbReference type="Proteomes" id="UP001556367">
    <property type="component" value="Unassembled WGS sequence"/>
</dbReference>
<dbReference type="PANTHER" id="PTHR42760:SF115">
    <property type="entry name" value="3-OXOACYL-[ACYL-CARRIER-PROTEIN] REDUCTASE FABG"/>
    <property type="match status" value="1"/>
</dbReference>
<evidence type="ECO:0008006" key="7">
    <source>
        <dbReference type="Google" id="ProtNLM"/>
    </source>
</evidence>
<dbReference type="InterPro" id="IPR036291">
    <property type="entry name" value="NAD(P)-bd_dom_sf"/>
</dbReference>
<dbReference type="Gene3D" id="3.40.50.720">
    <property type="entry name" value="NAD(P)-binding Rossmann-like Domain"/>
    <property type="match status" value="1"/>
</dbReference>
<evidence type="ECO:0000256" key="1">
    <source>
        <dbReference type="ARBA" id="ARBA00006484"/>
    </source>
</evidence>
<reference evidence="6" key="1">
    <citation type="submission" date="2024-06" db="EMBL/GenBank/DDBJ databases">
        <title>Multi-omics analyses provide insights into the biosynthesis of the anticancer antibiotic pleurotin in Hohenbuehelia grisea.</title>
        <authorList>
            <person name="Weaver J.A."/>
            <person name="Alberti F."/>
        </authorList>
    </citation>
    <scope>NUCLEOTIDE SEQUENCE [LARGE SCALE GENOMIC DNA]</scope>
    <source>
        <strain evidence="6">T-177</strain>
    </source>
</reference>
<dbReference type="PROSITE" id="PS00061">
    <property type="entry name" value="ADH_SHORT"/>
    <property type="match status" value="1"/>
</dbReference>
<dbReference type="Pfam" id="PF13561">
    <property type="entry name" value="adh_short_C2"/>
    <property type="match status" value="1"/>
</dbReference>
<keyword evidence="6" id="KW-1185">Reference proteome</keyword>
<dbReference type="PANTHER" id="PTHR42760">
    <property type="entry name" value="SHORT-CHAIN DEHYDROGENASES/REDUCTASES FAMILY MEMBER"/>
    <property type="match status" value="1"/>
</dbReference>
<keyword evidence="2" id="KW-0521">NADP</keyword>
<comment type="caution">
    <text evidence="5">The sequence shown here is derived from an EMBL/GenBank/DDBJ whole genome shotgun (WGS) entry which is preliminary data.</text>
</comment>
<evidence type="ECO:0000256" key="2">
    <source>
        <dbReference type="ARBA" id="ARBA00022857"/>
    </source>
</evidence>
<feature type="region of interest" description="Disordered" evidence="4">
    <location>
        <begin position="31"/>
        <end position="51"/>
    </location>
</feature>
<organism evidence="5 6">
    <name type="scientific">Hohenbuehelia grisea</name>
    <dbReference type="NCBI Taxonomy" id="104357"/>
    <lineage>
        <taxon>Eukaryota</taxon>
        <taxon>Fungi</taxon>
        <taxon>Dikarya</taxon>
        <taxon>Basidiomycota</taxon>
        <taxon>Agaricomycotina</taxon>
        <taxon>Agaricomycetes</taxon>
        <taxon>Agaricomycetidae</taxon>
        <taxon>Agaricales</taxon>
        <taxon>Pleurotineae</taxon>
        <taxon>Pleurotaceae</taxon>
        <taxon>Hohenbuehelia</taxon>
    </lineage>
</organism>
<dbReference type="PRINTS" id="PR00081">
    <property type="entry name" value="GDHRDH"/>
</dbReference>
<accession>A0ABR3JY97</accession>